<dbReference type="PANTHER" id="PTHR12227">
    <property type="entry name" value="GLYCERATE KINASE"/>
    <property type="match status" value="1"/>
</dbReference>
<evidence type="ECO:0000256" key="3">
    <source>
        <dbReference type="ARBA" id="ARBA00022777"/>
    </source>
</evidence>
<sequence>MPSALRLPPSSAKPLLRKLIMAGLRAADPSHGLFHNVSRQGRLLRIGRRVYDLSRYDRLVVVGAGKASARMAQSLESLLGSRIEGGLVVVKTGHGAPLGRITVVEAAHPIPDRAGLRAAERIKVLVGGLTSHDLLIVLLSGGASSLLPAPVPGLTLADKQRTTDLLLRSGASIDEVNAVRKHLSRLKGGGLAQSTKATVVTLVLSDVIGDDLGTIGSGPTAPDETTFADAIAVLKRYRIWRAVPPAVRRHLLQGLKGKVPETLKPDAGRLRRVRHLIIGNNRNMIEAVATTARQAGLHVRLLSSPITGEAVAEAARFVNMAKRLLNRHDGLRRPVCLIAGGEPTVTVTRRGKGGRAQEFATAAAFHLHGIPRAWLAAVGSDGTDGPTDAAGAVVTGNTVARARSLGVDLLSALNRHDTYPALRALGCHIYTGPTGTNVNDLYLLLLL</sequence>
<dbReference type="SUPFAM" id="SSF82544">
    <property type="entry name" value="GckA/TtuD-like"/>
    <property type="match status" value="1"/>
</dbReference>
<dbReference type="GO" id="GO:0005737">
    <property type="term" value="C:cytoplasm"/>
    <property type="evidence" value="ECO:0007669"/>
    <property type="project" value="TreeGrafter"/>
</dbReference>
<dbReference type="InterPro" id="IPR037035">
    <property type="entry name" value="GK-like_C_sf"/>
</dbReference>
<proteinExistence type="predicted"/>
<dbReference type="EC" id="1.1.1.81" evidence="7"/>
<name>A0A0S4KUY3_9BACT</name>
<evidence type="ECO:0000259" key="6">
    <source>
        <dbReference type="Pfam" id="PF13660"/>
    </source>
</evidence>
<dbReference type="InterPro" id="IPR007835">
    <property type="entry name" value="MOFRL"/>
</dbReference>
<dbReference type="Proteomes" id="UP000066284">
    <property type="component" value="Chromosome 1"/>
</dbReference>
<evidence type="ECO:0000313" key="7">
    <source>
        <dbReference type="EMBL" id="CUQ66212.1"/>
    </source>
</evidence>
<evidence type="ECO:0000259" key="5">
    <source>
        <dbReference type="Pfam" id="PF05161"/>
    </source>
</evidence>
<dbReference type="EMBL" id="LN885086">
    <property type="protein sequence ID" value="CUQ66212.1"/>
    <property type="molecule type" value="Genomic_DNA"/>
</dbReference>
<dbReference type="AlphaFoldDB" id="A0A0S4KUY3"/>
<dbReference type="GO" id="GO:0005524">
    <property type="term" value="F:ATP binding"/>
    <property type="evidence" value="ECO:0007669"/>
    <property type="project" value="UniProtKB-KW"/>
</dbReference>
<evidence type="ECO:0000256" key="1">
    <source>
        <dbReference type="ARBA" id="ARBA00022679"/>
    </source>
</evidence>
<dbReference type="RefSeq" id="WP_062484114.1">
    <property type="nucleotide sequence ID" value="NZ_LN885086.1"/>
</dbReference>
<gene>
    <name evidence="7" type="primary">ttuD</name>
    <name evidence="7" type="ORF">NITINOP_1237</name>
</gene>
<dbReference type="InterPro" id="IPR039760">
    <property type="entry name" value="MOFRL_protein"/>
</dbReference>
<protein>
    <submittedName>
        <fullName evidence="7">Putative Hydroxypyruvate reductase</fullName>
        <ecNumber evidence="7">1.1.1.81</ecNumber>
    </submittedName>
</protein>
<dbReference type="PANTHER" id="PTHR12227:SF0">
    <property type="entry name" value="GLYCERATE KINASE"/>
    <property type="match status" value="1"/>
</dbReference>
<dbReference type="Pfam" id="PF05161">
    <property type="entry name" value="MOFRL"/>
    <property type="match status" value="1"/>
</dbReference>
<dbReference type="FunFam" id="3.40.50.10180:FF:000001">
    <property type="entry name" value="Glycerate kinase"/>
    <property type="match status" value="1"/>
</dbReference>
<dbReference type="Gene3D" id="3.40.1480.10">
    <property type="entry name" value="MOFRL domain"/>
    <property type="match status" value="1"/>
</dbReference>
<evidence type="ECO:0000313" key="8">
    <source>
        <dbReference type="Proteomes" id="UP000066284"/>
    </source>
</evidence>
<keyword evidence="1" id="KW-0808">Transferase</keyword>
<keyword evidence="2" id="KW-0547">Nucleotide-binding</keyword>
<feature type="domain" description="MOFRL" evidence="5">
    <location>
        <begin position="335"/>
        <end position="440"/>
    </location>
</feature>
<keyword evidence="4" id="KW-0067">ATP-binding</keyword>
<evidence type="ECO:0000256" key="4">
    <source>
        <dbReference type="ARBA" id="ARBA00022840"/>
    </source>
</evidence>
<dbReference type="Gene3D" id="3.40.50.10180">
    <property type="entry name" value="Glycerate kinase, MOFRL-like N-terminal domain"/>
    <property type="match status" value="1"/>
</dbReference>
<dbReference type="GO" id="GO:0008887">
    <property type="term" value="F:glycerate kinase activity"/>
    <property type="evidence" value="ECO:0007669"/>
    <property type="project" value="InterPro"/>
</dbReference>
<dbReference type="InterPro" id="IPR038614">
    <property type="entry name" value="GK_N_sf"/>
</dbReference>
<organism evidence="7 8">
    <name type="scientific">Candidatus Nitrospira inopinata</name>
    <dbReference type="NCBI Taxonomy" id="1715989"/>
    <lineage>
        <taxon>Bacteria</taxon>
        <taxon>Pseudomonadati</taxon>
        <taxon>Nitrospirota</taxon>
        <taxon>Nitrospiria</taxon>
        <taxon>Nitrospirales</taxon>
        <taxon>Nitrospiraceae</taxon>
        <taxon>Nitrospira</taxon>
    </lineage>
</organism>
<dbReference type="InterPro" id="IPR025286">
    <property type="entry name" value="MOFRL_assoc_dom"/>
</dbReference>
<reference evidence="8" key="1">
    <citation type="submission" date="2015-09" db="EMBL/GenBank/DDBJ databases">
        <authorList>
            <person name="Daims H."/>
        </authorList>
    </citation>
    <scope>NUCLEOTIDE SEQUENCE [LARGE SCALE GENOMIC DNA]</scope>
</reference>
<dbReference type="STRING" id="1715989.NITINOP_1237"/>
<keyword evidence="8" id="KW-1185">Reference proteome</keyword>
<feature type="domain" description="MOFRL-associated" evidence="6">
    <location>
        <begin position="16"/>
        <end position="251"/>
    </location>
</feature>
<dbReference type="GO" id="GO:0016618">
    <property type="term" value="F:hydroxypyruvate reductase [NAD(P)H] activity"/>
    <property type="evidence" value="ECO:0007669"/>
    <property type="project" value="UniProtKB-EC"/>
</dbReference>
<dbReference type="KEGG" id="nio:NITINOP_1237"/>
<evidence type="ECO:0000256" key="2">
    <source>
        <dbReference type="ARBA" id="ARBA00022741"/>
    </source>
</evidence>
<dbReference type="OrthoDB" id="9766552at2"/>
<dbReference type="Pfam" id="PF13660">
    <property type="entry name" value="DUF4147"/>
    <property type="match status" value="1"/>
</dbReference>
<keyword evidence="3" id="KW-0418">Kinase</keyword>
<accession>A0A0S4KUY3</accession>
<keyword evidence="7" id="KW-0670">Pyruvate</keyword>
<keyword evidence="7" id="KW-0560">Oxidoreductase</keyword>